<accession>A0A396BR00</accession>
<name>A0A396BR00_BACFG</name>
<gene>
    <name evidence="1" type="ORF">DW228_24180</name>
</gene>
<sequence>MNEYMKQKHNLLLFLAFAALLLSGCRKEELPSQTVAGEKLALSFDLPQAELPATGLPVGGLRSTGLPPTGSPQSRALQSAVPTELLADNTLLCVRAYKKVEQGGTETFVFVDKGIYKVADSGKKAVANTDADALKLTRGTYDLYFLSNHSTTTYPDVTGETATVSNGTDFLSASLKDTRIQADRDGQTELTIPMENSPFRHLCSRVKATLEIPQSQPVAPTSISGLNLSVKNLRADNTYTWLTEGFTGLGVRGADKKLQLVSGGAIGAIDLTTSTAVYDPSPDGFYVLPLDESGSLQFEVSMTVKYTNKDGVANTESKLTQTVELKKALLAGMSYNFVFTLTFYGDFLPADLTLDVQDYIPVDLTPGDVGGDD</sequence>
<dbReference type="EMBL" id="QRJE01000067">
    <property type="protein sequence ID" value="RHH04873.1"/>
    <property type="molecule type" value="Genomic_DNA"/>
</dbReference>
<dbReference type="Proteomes" id="UP000266644">
    <property type="component" value="Unassembled WGS sequence"/>
</dbReference>
<organism evidence="1 2">
    <name type="scientific">Bacteroides fragilis</name>
    <dbReference type="NCBI Taxonomy" id="817"/>
    <lineage>
        <taxon>Bacteria</taxon>
        <taxon>Pseudomonadati</taxon>
        <taxon>Bacteroidota</taxon>
        <taxon>Bacteroidia</taxon>
        <taxon>Bacteroidales</taxon>
        <taxon>Bacteroidaceae</taxon>
        <taxon>Bacteroides</taxon>
    </lineage>
</organism>
<dbReference type="PROSITE" id="PS51257">
    <property type="entry name" value="PROKAR_LIPOPROTEIN"/>
    <property type="match status" value="1"/>
</dbReference>
<proteinExistence type="predicted"/>
<evidence type="ECO:0000313" key="2">
    <source>
        <dbReference type="Proteomes" id="UP000266644"/>
    </source>
</evidence>
<comment type="caution">
    <text evidence="1">The sequence shown here is derived from an EMBL/GenBank/DDBJ whole genome shotgun (WGS) entry which is preliminary data.</text>
</comment>
<reference evidence="1 2" key="1">
    <citation type="submission" date="2018-08" db="EMBL/GenBank/DDBJ databases">
        <title>A genome reference for cultivated species of the human gut microbiota.</title>
        <authorList>
            <person name="Zou Y."/>
            <person name="Xue W."/>
            <person name="Luo G."/>
        </authorList>
    </citation>
    <scope>NUCLEOTIDE SEQUENCE [LARGE SCALE GENOMIC DNA]</scope>
    <source>
        <strain evidence="1 2">AM18-6</strain>
    </source>
</reference>
<evidence type="ECO:0000313" key="1">
    <source>
        <dbReference type="EMBL" id="RHH04873.1"/>
    </source>
</evidence>
<dbReference type="AlphaFoldDB" id="A0A396BR00"/>
<protein>
    <submittedName>
        <fullName evidence="1">Uncharacterized protein</fullName>
    </submittedName>
</protein>